<evidence type="ECO:0000313" key="2">
    <source>
        <dbReference type="Proteomes" id="UP001470230"/>
    </source>
</evidence>
<evidence type="ECO:0000313" key="1">
    <source>
        <dbReference type="EMBL" id="KAK8844385.1"/>
    </source>
</evidence>
<comment type="caution">
    <text evidence="1">The sequence shown here is derived from an EMBL/GenBank/DDBJ whole genome shotgun (WGS) entry which is preliminary data.</text>
</comment>
<gene>
    <name evidence="1" type="ORF">M9Y10_024243</name>
</gene>
<dbReference type="Proteomes" id="UP001470230">
    <property type="component" value="Unassembled WGS sequence"/>
</dbReference>
<dbReference type="InterPro" id="IPR013320">
    <property type="entry name" value="ConA-like_dom_sf"/>
</dbReference>
<name>A0ABR2HEA2_9EUKA</name>
<dbReference type="Gene3D" id="2.60.120.200">
    <property type="match status" value="1"/>
</dbReference>
<organism evidence="1 2">
    <name type="scientific">Tritrichomonas musculus</name>
    <dbReference type="NCBI Taxonomy" id="1915356"/>
    <lineage>
        <taxon>Eukaryota</taxon>
        <taxon>Metamonada</taxon>
        <taxon>Parabasalia</taxon>
        <taxon>Tritrichomonadida</taxon>
        <taxon>Tritrichomonadidae</taxon>
        <taxon>Tritrichomonas</taxon>
    </lineage>
</organism>
<reference evidence="1 2" key="1">
    <citation type="submission" date="2024-04" db="EMBL/GenBank/DDBJ databases">
        <title>Tritrichomonas musculus Genome.</title>
        <authorList>
            <person name="Alves-Ferreira E."/>
            <person name="Grigg M."/>
            <person name="Lorenzi H."/>
            <person name="Galac M."/>
        </authorList>
    </citation>
    <scope>NUCLEOTIDE SEQUENCE [LARGE SCALE GENOMIC DNA]</scope>
    <source>
        <strain evidence="1 2">EAF2021</strain>
    </source>
</reference>
<dbReference type="EMBL" id="JAPFFF010000032">
    <property type="protein sequence ID" value="KAK8844385.1"/>
    <property type="molecule type" value="Genomic_DNA"/>
</dbReference>
<keyword evidence="2" id="KW-1185">Reference proteome</keyword>
<accession>A0ABR2HEA2</accession>
<dbReference type="SUPFAM" id="SSF49899">
    <property type="entry name" value="Concanavalin A-like lectins/glucanases"/>
    <property type="match status" value="1"/>
</dbReference>
<protein>
    <submittedName>
        <fullName evidence="1">Uncharacterized protein</fullName>
    </submittedName>
</protein>
<sequence>MKYFYTQMSTIKQSNYSHFDNLWKFYDIKDWKHSHQDDSPNPQYLIQDGKLTLFTRANSRDKQKMRTISNHFTSGTYTWKAKIPELITSEQVSIGCFIYCDDHHELDFEIGYGKETKRAEIKVAPDELIAYMTCQDFPFVSGCAPIKPGWHDFAIQLDLEDGKYVASWIIDGQLKQKKKLEFGTEISFIIFCSVENLKFIGDEIPKNDTYGIFDCVSFKGQINK</sequence>
<proteinExistence type="predicted"/>